<dbReference type="PANTHER" id="PTHR33710:SF62">
    <property type="entry name" value="DUF4283 DOMAIN PROTEIN"/>
    <property type="match status" value="1"/>
</dbReference>
<dbReference type="PANTHER" id="PTHR33710">
    <property type="entry name" value="BNAC02G09200D PROTEIN"/>
    <property type="match status" value="1"/>
</dbReference>
<dbReference type="AlphaFoldDB" id="A0AAW0LL56"/>
<gene>
    <name evidence="1" type="ORF">CFP56_040776</name>
</gene>
<name>A0AAW0LL56_QUESU</name>
<dbReference type="EMBL" id="PKMF04000082">
    <property type="protein sequence ID" value="KAK7851875.1"/>
    <property type="molecule type" value="Genomic_DNA"/>
</dbReference>
<accession>A0AAW0LL56</accession>
<evidence type="ECO:0008006" key="3">
    <source>
        <dbReference type="Google" id="ProtNLM"/>
    </source>
</evidence>
<evidence type="ECO:0000313" key="2">
    <source>
        <dbReference type="Proteomes" id="UP000237347"/>
    </source>
</evidence>
<organism evidence="1 2">
    <name type="scientific">Quercus suber</name>
    <name type="common">Cork oak</name>
    <dbReference type="NCBI Taxonomy" id="58331"/>
    <lineage>
        <taxon>Eukaryota</taxon>
        <taxon>Viridiplantae</taxon>
        <taxon>Streptophyta</taxon>
        <taxon>Embryophyta</taxon>
        <taxon>Tracheophyta</taxon>
        <taxon>Spermatophyta</taxon>
        <taxon>Magnoliopsida</taxon>
        <taxon>eudicotyledons</taxon>
        <taxon>Gunneridae</taxon>
        <taxon>Pentapetalae</taxon>
        <taxon>rosids</taxon>
        <taxon>fabids</taxon>
        <taxon>Fagales</taxon>
        <taxon>Fagaceae</taxon>
        <taxon>Quercus</taxon>
    </lineage>
</organism>
<keyword evidence="2" id="KW-1185">Reference proteome</keyword>
<protein>
    <recommendedName>
        <fullName evidence="3">Endonuclease/exonuclease/phosphatase</fullName>
    </recommendedName>
</protein>
<dbReference type="Gene3D" id="3.60.10.10">
    <property type="entry name" value="Endonuclease/exonuclease/phosphatase"/>
    <property type="match status" value="1"/>
</dbReference>
<comment type="caution">
    <text evidence="1">The sequence shown here is derived from an EMBL/GenBank/DDBJ whole genome shotgun (WGS) entry which is preliminary data.</text>
</comment>
<sequence length="90" mass="10834">MQNFCDALDHCGFVDLGFSGLEFTWHGRHGEEIIWERLDRRVANYEWLARFPTGRVKHLNCFTLDHRPILLSLDANREHQKWRRNPFALR</sequence>
<evidence type="ECO:0000313" key="1">
    <source>
        <dbReference type="EMBL" id="KAK7851875.1"/>
    </source>
</evidence>
<reference evidence="1 2" key="1">
    <citation type="journal article" date="2018" name="Sci. Data">
        <title>The draft genome sequence of cork oak.</title>
        <authorList>
            <person name="Ramos A.M."/>
            <person name="Usie A."/>
            <person name="Barbosa P."/>
            <person name="Barros P.M."/>
            <person name="Capote T."/>
            <person name="Chaves I."/>
            <person name="Simoes F."/>
            <person name="Abreu I."/>
            <person name="Carrasquinho I."/>
            <person name="Faro C."/>
            <person name="Guimaraes J.B."/>
            <person name="Mendonca D."/>
            <person name="Nobrega F."/>
            <person name="Rodrigues L."/>
            <person name="Saibo N.J.M."/>
            <person name="Varela M.C."/>
            <person name="Egas C."/>
            <person name="Matos J."/>
            <person name="Miguel C.M."/>
            <person name="Oliveira M.M."/>
            <person name="Ricardo C.P."/>
            <person name="Goncalves S."/>
        </authorList>
    </citation>
    <scope>NUCLEOTIDE SEQUENCE [LARGE SCALE GENOMIC DNA]</scope>
    <source>
        <strain evidence="2">cv. HL8</strain>
    </source>
</reference>
<dbReference type="InterPro" id="IPR036691">
    <property type="entry name" value="Endo/exonu/phosph_ase_sf"/>
</dbReference>
<dbReference type="SUPFAM" id="SSF56219">
    <property type="entry name" value="DNase I-like"/>
    <property type="match status" value="1"/>
</dbReference>
<dbReference type="Proteomes" id="UP000237347">
    <property type="component" value="Unassembled WGS sequence"/>
</dbReference>
<proteinExistence type="predicted"/>